<evidence type="ECO:0000313" key="3">
    <source>
        <dbReference type="Proteomes" id="UP000546257"/>
    </source>
</evidence>
<organism evidence="2 3">
    <name type="scientific">Halobellus ruber</name>
    <dbReference type="NCBI Taxonomy" id="2761102"/>
    <lineage>
        <taxon>Archaea</taxon>
        <taxon>Methanobacteriati</taxon>
        <taxon>Methanobacteriota</taxon>
        <taxon>Stenosarchaea group</taxon>
        <taxon>Halobacteria</taxon>
        <taxon>Halobacteriales</taxon>
        <taxon>Haloferacaceae</taxon>
        <taxon>Halobellus</taxon>
    </lineage>
</organism>
<reference evidence="2 3" key="1">
    <citation type="submission" date="2020-08" db="EMBL/GenBank/DDBJ databases">
        <authorList>
            <person name="Seo M.-J."/>
        </authorList>
    </citation>
    <scope>NUCLEOTIDE SEQUENCE [LARGE SCALE GENOMIC DNA]</scope>
    <source>
        <strain evidence="2 3">MBLA0160</strain>
    </source>
</reference>
<dbReference type="Pfam" id="PF09347">
    <property type="entry name" value="DUF1989"/>
    <property type="match status" value="1"/>
</dbReference>
<dbReference type="EMBL" id="JACKXD010000007">
    <property type="protein sequence ID" value="MBB6647812.1"/>
    <property type="molecule type" value="Genomic_DNA"/>
</dbReference>
<accession>A0A7J9SML4</accession>
<proteinExistence type="predicted"/>
<dbReference type="RefSeq" id="WP_185194184.1">
    <property type="nucleotide sequence ID" value="NZ_JACKXD010000007.1"/>
</dbReference>
<evidence type="ECO:0000259" key="1">
    <source>
        <dbReference type="Pfam" id="PF09347"/>
    </source>
</evidence>
<feature type="domain" description="DUF1989" evidence="1">
    <location>
        <begin position="5"/>
        <end position="166"/>
    </location>
</feature>
<sequence>MLEQRIPEKRGAAFEIAAGDTFEVTDPEGQQVADLVAFNAENPSERFSTKYSYRRNNKVRVSTGDTLYTTEGREILTITEDDCGVHDLLYAPCNEWVLDDYYDQPDQNGCRENLSEALAPLGVDEDLVLNTLNVFMKSTIAEQTYIDIREPPSEPGDTVQFQAEQDSYVAVSSCAGESVVNAGETNPIDIRVPDGTDIHTNF</sequence>
<name>A0A7J9SML4_9EURY</name>
<gene>
    <name evidence="2" type="ORF">H5V44_16230</name>
</gene>
<comment type="caution">
    <text evidence="2">The sequence shown here is derived from an EMBL/GenBank/DDBJ whole genome shotgun (WGS) entry which is preliminary data.</text>
</comment>
<protein>
    <submittedName>
        <fullName evidence="2">Urea carboxylase-associated family protein</fullName>
    </submittedName>
</protein>
<evidence type="ECO:0000313" key="2">
    <source>
        <dbReference type="EMBL" id="MBB6647812.1"/>
    </source>
</evidence>
<dbReference type="PANTHER" id="PTHR31527">
    <property type="entry name" value="RE64534P"/>
    <property type="match status" value="1"/>
</dbReference>
<keyword evidence="3" id="KW-1185">Reference proteome</keyword>
<dbReference type="PANTHER" id="PTHR31527:SF0">
    <property type="entry name" value="RE64534P"/>
    <property type="match status" value="1"/>
</dbReference>
<dbReference type="AlphaFoldDB" id="A0A7J9SML4"/>
<dbReference type="InterPro" id="IPR018959">
    <property type="entry name" value="DUF1989"/>
</dbReference>
<dbReference type="Proteomes" id="UP000546257">
    <property type="component" value="Unassembled WGS sequence"/>
</dbReference>